<evidence type="ECO:0000313" key="11">
    <source>
        <dbReference type="EMBL" id="GMM34389.1"/>
    </source>
</evidence>
<dbReference type="InterPro" id="IPR050565">
    <property type="entry name" value="LYPA1-2/EST-like"/>
</dbReference>
<dbReference type="Gene3D" id="3.40.50.1820">
    <property type="entry name" value="alpha/beta hydrolase"/>
    <property type="match status" value="1"/>
</dbReference>
<evidence type="ECO:0000256" key="8">
    <source>
        <dbReference type="ARBA" id="ARBA00031195"/>
    </source>
</evidence>
<protein>
    <recommendedName>
        <fullName evidence="3">Acyl-protein thioesterase 1</fullName>
        <ecNumber evidence="2">3.1.2.22</ecNumber>
    </recommendedName>
    <alternativeName>
        <fullName evidence="8">Palmitoyl-protein hydrolase</fullName>
    </alternativeName>
</protein>
<proteinExistence type="inferred from homology"/>
<reference evidence="11 12" key="1">
    <citation type="journal article" date="2023" name="Elife">
        <title>Identification of key yeast species and microbe-microbe interactions impacting larval growth of Drosophila in the wild.</title>
        <authorList>
            <person name="Mure A."/>
            <person name="Sugiura Y."/>
            <person name="Maeda R."/>
            <person name="Honda K."/>
            <person name="Sakurai N."/>
            <person name="Takahashi Y."/>
            <person name="Watada M."/>
            <person name="Katoh T."/>
            <person name="Gotoh A."/>
            <person name="Gotoh Y."/>
            <person name="Taniguchi I."/>
            <person name="Nakamura K."/>
            <person name="Hayashi T."/>
            <person name="Katayama T."/>
            <person name="Uemura T."/>
            <person name="Hattori Y."/>
        </authorList>
    </citation>
    <scope>NUCLEOTIDE SEQUENCE [LARGE SCALE GENOMIC DNA]</scope>
    <source>
        <strain evidence="11 12">SC-9</strain>
    </source>
</reference>
<comment type="catalytic activity">
    <reaction evidence="9">
        <text>S-hexadecanoyl-L-cysteinyl-[protein] + H2O = L-cysteinyl-[protein] + hexadecanoate + H(+)</text>
        <dbReference type="Rhea" id="RHEA:19233"/>
        <dbReference type="Rhea" id="RHEA-COMP:10131"/>
        <dbReference type="Rhea" id="RHEA-COMP:11032"/>
        <dbReference type="ChEBI" id="CHEBI:7896"/>
        <dbReference type="ChEBI" id="CHEBI:15377"/>
        <dbReference type="ChEBI" id="CHEBI:15378"/>
        <dbReference type="ChEBI" id="CHEBI:29950"/>
        <dbReference type="ChEBI" id="CHEBI:74151"/>
        <dbReference type="EC" id="3.1.2.22"/>
    </reaction>
</comment>
<dbReference type="GO" id="GO:0005737">
    <property type="term" value="C:cytoplasm"/>
    <property type="evidence" value="ECO:0007669"/>
    <property type="project" value="TreeGrafter"/>
</dbReference>
<dbReference type="Proteomes" id="UP001360560">
    <property type="component" value="Unassembled WGS sequence"/>
</dbReference>
<dbReference type="GO" id="GO:0008474">
    <property type="term" value="F:palmitoyl-(protein) hydrolase activity"/>
    <property type="evidence" value="ECO:0007669"/>
    <property type="project" value="UniProtKB-EC"/>
</dbReference>
<evidence type="ECO:0000256" key="6">
    <source>
        <dbReference type="ARBA" id="ARBA00022832"/>
    </source>
</evidence>
<dbReference type="GO" id="GO:0006631">
    <property type="term" value="P:fatty acid metabolic process"/>
    <property type="evidence" value="ECO:0007669"/>
    <property type="project" value="UniProtKB-KW"/>
</dbReference>
<evidence type="ECO:0000256" key="3">
    <source>
        <dbReference type="ARBA" id="ARBA00014923"/>
    </source>
</evidence>
<keyword evidence="12" id="KW-1185">Reference proteome</keyword>
<evidence type="ECO:0000256" key="1">
    <source>
        <dbReference type="ARBA" id="ARBA00006499"/>
    </source>
</evidence>
<accession>A0AAV5QI31</accession>
<keyword evidence="6" id="KW-0276">Fatty acid metabolism</keyword>
<dbReference type="RefSeq" id="XP_064851389.1">
    <property type="nucleotide sequence ID" value="XM_064995317.1"/>
</dbReference>
<dbReference type="Pfam" id="PF02230">
    <property type="entry name" value="Abhydrolase_2"/>
    <property type="match status" value="1"/>
</dbReference>
<keyword evidence="4" id="KW-0719">Serine esterase</keyword>
<evidence type="ECO:0000313" key="12">
    <source>
        <dbReference type="Proteomes" id="UP001360560"/>
    </source>
</evidence>
<evidence type="ECO:0000259" key="10">
    <source>
        <dbReference type="Pfam" id="PF02230"/>
    </source>
</evidence>
<organism evidence="11 12">
    <name type="scientific">Saccharomycopsis crataegensis</name>
    <dbReference type="NCBI Taxonomy" id="43959"/>
    <lineage>
        <taxon>Eukaryota</taxon>
        <taxon>Fungi</taxon>
        <taxon>Dikarya</taxon>
        <taxon>Ascomycota</taxon>
        <taxon>Saccharomycotina</taxon>
        <taxon>Saccharomycetes</taxon>
        <taxon>Saccharomycopsidaceae</taxon>
        <taxon>Saccharomycopsis</taxon>
    </lineage>
</organism>
<dbReference type="EC" id="3.1.2.22" evidence="2"/>
<dbReference type="GO" id="GO:0052689">
    <property type="term" value="F:carboxylic ester hydrolase activity"/>
    <property type="evidence" value="ECO:0007669"/>
    <property type="project" value="UniProtKB-KW"/>
</dbReference>
<evidence type="ECO:0000256" key="4">
    <source>
        <dbReference type="ARBA" id="ARBA00022487"/>
    </source>
</evidence>
<evidence type="ECO:0000256" key="5">
    <source>
        <dbReference type="ARBA" id="ARBA00022801"/>
    </source>
</evidence>
<comment type="function">
    <text evidence="7">Hydrolyzes fatty acids from S-acylated cysteine residues in proteins with a strong preference for palmitoylated G-alpha proteins over other acyl substrates. Mediates the deacylation of G-alpha proteins such as GPA1 in vivo, but has weak or no activity toward palmitoylated Ras proteins. Has weak lysophospholipase activity in vitro; however such activity may not exist in vivo.</text>
</comment>
<dbReference type="PANTHER" id="PTHR10655:SF17">
    <property type="entry name" value="LYSOPHOSPHOLIPASE-LIKE PROTEIN 1"/>
    <property type="match status" value="1"/>
</dbReference>
<comment type="caution">
    <text evidence="11">The sequence shown here is derived from an EMBL/GenBank/DDBJ whole genome shotgun (WGS) entry which is preliminary data.</text>
</comment>
<feature type="domain" description="Phospholipase/carboxylesterase/thioesterase" evidence="10">
    <location>
        <begin position="18"/>
        <end position="230"/>
    </location>
</feature>
<dbReference type="InterPro" id="IPR029058">
    <property type="entry name" value="AB_hydrolase_fold"/>
</dbReference>
<name>A0AAV5QI31_9ASCO</name>
<dbReference type="EMBL" id="BTFZ01000002">
    <property type="protein sequence ID" value="GMM34389.1"/>
    <property type="molecule type" value="Genomic_DNA"/>
</dbReference>
<dbReference type="AlphaFoldDB" id="A0AAV5QI31"/>
<evidence type="ECO:0000256" key="9">
    <source>
        <dbReference type="ARBA" id="ARBA00047337"/>
    </source>
</evidence>
<dbReference type="SUPFAM" id="SSF53474">
    <property type="entry name" value="alpha/beta-Hydrolases"/>
    <property type="match status" value="1"/>
</dbReference>
<dbReference type="InterPro" id="IPR003140">
    <property type="entry name" value="PLipase/COase/thioEstase"/>
</dbReference>
<dbReference type="PANTHER" id="PTHR10655">
    <property type="entry name" value="LYSOPHOSPHOLIPASE-RELATED"/>
    <property type="match status" value="1"/>
</dbReference>
<gene>
    <name evidence="11" type="ORF">DASC09_017140</name>
</gene>
<evidence type="ECO:0000256" key="7">
    <source>
        <dbReference type="ARBA" id="ARBA00029392"/>
    </source>
</evidence>
<keyword evidence="5 11" id="KW-0378">Hydrolase</keyword>
<comment type="similarity">
    <text evidence="1">Belongs to the AB hydrolase superfamily. AB hydrolase 2 family.</text>
</comment>
<keyword evidence="6" id="KW-0443">Lipid metabolism</keyword>
<sequence length="236" mass="25814">MSAISKLPKAVVFPPPAGNKATATFIFFHGLGDRGQSFADIAISLHKLDQYKHIKFVFPNAPVKPISFQGGYKMPAWFDIYELGARPDTKQDVSGFLYACEELVNGFIKQEVDAGIPSNRVVIGGFSQGAAISLSTTAITNYPLAGTVVLSGFCGIPNDIQKKVTEVNKNTPILQFHGTADPVIPYSIGKRTYEFFKNLGFSKLNFTSYEGMPHTTCAPEMQTVFQFLAEVLPAKY</sequence>
<dbReference type="GeneID" id="90072368"/>
<evidence type="ECO:0000256" key="2">
    <source>
        <dbReference type="ARBA" id="ARBA00012423"/>
    </source>
</evidence>